<sequence length="418" mass="46213">MFLYFALAIVCYEFIPTSLLYYLPSALESYNVAFRAFGSPHFWLSLILICVILLVPTMANRFFWFDTRPSYAERLRVRYKLLPGESRGLEEAAVTKTLPTRTAVTRRSGRRGSLRSGYAFSHSQGFGELIAKGTLFKNIEHLRIPSFQHRASSPRRMSTRTAPPAASDLSPIIEQYSQQPSAGPSATSSYIHSPHSSTAKATKEESSSHRPKSPRETSSRGTRSSGGGSDGAIAFTDRSNDLARAMSPTRAVPVICGALVPHLVLHLTARTTIWWLIWTMILCPAIGKCTLMELWKSATSTSKRPPTGPSKFITKKRRPTEAALGRVDSLTSTTTTAANETDSSRNAKEGTKLGESSVKSKAPTRTEVQEPRKFTSSKTLNRTKKDKETEELEVNLNLNRPARPPSKTSKKSSIKRQA</sequence>
<dbReference type="Proteomes" id="UP000887574">
    <property type="component" value="Unplaced"/>
</dbReference>
<feature type="transmembrane region" description="Helical" evidence="2">
    <location>
        <begin position="275"/>
        <end position="295"/>
    </location>
</feature>
<feature type="compositionally biased region" description="Polar residues" evidence="1">
    <location>
        <begin position="149"/>
        <end position="161"/>
    </location>
</feature>
<evidence type="ECO:0000256" key="1">
    <source>
        <dbReference type="SAM" id="MobiDB-lite"/>
    </source>
</evidence>
<feature type="compositionally biased region" description="Polar residues" evidence="1">
    <location>
        <begin position="175"/>
        <end position="200"/>
    </location>
</feature>
<feature type="transmembrane region" description="Helical" evidence="2">
    <location>
        <begin position="5"/>
        <end position="23"/>
    </location>
</feature>
<accession>A0A915EDN4</accession>
<name>A0A915EDN4_9BILA</name>
<feature type="compositionally biased region" description="Basic and acidic residues" evidence="1">
    <location>
        <begin position="342"/>
        <end position="352"/>
    </location>
</feature>
<dbReference type="WBParaSite" id="jg4762">
    <property type="protein sequence ID" value="jg4762"/>
    <property type="gene ID" value="jg4762"/>
</dbReference>
<reference evidence="4" key="1">
    <citation type="submission" date="2022-11" db="UniProtKB">
        <authorList>
            <consortium name="WormBaseParasite"/>
        </authorList>
    </citation>
    <scope>IDENTIFICATION</scope>
</reference>
<feature type="compositionally biased region" description="Basic residues" evidence="1">
    <location>
        <begin position="408"/>
        <end position="418"/>
    </location>
</feature>
<feature type="region of interest" description="Disordered" evidence="1">
    <location>
        <begin position="147"/>
        <end position="235"/>
    </location>
</feature>
<evidence type="ECO:0000313" key="3">
    <source>
        <dbReference type="Proteomes" id="UP000887574"/>
    </source>
</evidence>
<keyword evidence="2" id="KW-1133">Transmembrane helix</keyword>
<proteinExistence type="predicted"/>
<keyword evidence="2" id="KW-0472">Membrane</keyword>
<feature type="transmembrane region" description="Helical" evidence="2">
    <location>
        <begin position="43"/>
        <end position="64"/>
    </location>
</feature>
<keyword evidence="3" id="KW-1185">Reference proteome</keyword>
<evidence type="ECO:0000313" key="4">
    <source>
        <dbReference type="WBParaSite" id="jg4762"/>
    </source>
</evidence>
<feature type="compositionally biased region" description="Basic and acidic residues" evidence="1">
    <location>
        <begin position="201"/>
        <end position="218"/>
    </location>
</feature>
<feature type="compositionally biased region" description="Low complexity" evidence="1">
    <location>
        <begin position="328"/>
        <end position="341"/>
    </location>
</feature>
<evidence type="ECO:0000256" key="2">
    <source>
        <dbReference type="SAM" id="Phobius"/>
    </source>
</evidence>
<organism evidence="3 4">
    <name type="scientific">Ditylenchus dipsaci</name>
    <dbReference type="NCBI Taxonomy" id="166011"/>
    <lineage>
        <taxon>Eukaryota</taxon>
        <taxon>Metazoa</taxon>
        <taxon>Ecdysozoa</taxon>
        <taxon>Nematoda</taxon>
        <taxon>Chromadorea</taxon>
        <taxon>Rhabditida</taxon>
        <taxon>Tylenchina</taxon>
        <taxon>Tylenchomorpha</taxon>
        <taxon>Sphaerularioidea</taxon>
        <taxon>Anguinidae</taxon>
        <taxon>Anguininae</taxon>
        <taxon>Ditylenchus</taxon>
    </lineage>
</organism>
<protein>
    <submittedName>
        <fullName evidence="4">Uncharacterized protein</fullName>
    </submittedName>
</protein>
<dbReference type="AlphaFoldDB" id="A0A915EDN4"/>
<keyword evidence="2" id="KW-0812">Transmembrane</keyword>
<feature type="region of interest" description="Disordered" evidence="1">
    <location>
        <begin position="298"/>
        <end position="418"/>
    </location>
</feature>